<feature type="non-terminal residue" evidence="2">
    <location>
        <position position="1"/>
    </location>
</feature>
<dbReference type="AlphaFoldDB" id="A0A0B7C2E7"/>
<reference evidence="2" key="1">
    <citation type="submission" date="2014-12" db="EMBL/GenBank/DDBJ databases">
        <title>Insight into the proteome of Arion vulgaris.</title>
        <authorList>
            <person name="Aradska J."/>
            <person name="Bulat T."/>
            <person name="Smidak R."/>
            <person name="Sarate P."/>
            <person name="Gangsoo J."/>
            <person name="Sialana F."/>
            <person name="Bilban M."/>
            <person name="Lubec G."/>
        </authorList>
    </citation>
    <scope>NUCLEOTIDE SEQUENCE</scope>
    <source>
        <tissue evidence="2">Skin</tissue>
    </source>
</reference>
<feature type="non-terminal residue" evidence="2">
    <location>
        <position position="70"/>
    </location>
</feature>
<proteinExistence type="predicted"/>
<name>A0A0B7C2E7_9EUPU</name>
<protein>
    <submittedName>
        <fullName evidence="2">Uncharacterized protein</fullName>
    </submittedName>
</protein>
<dbReference type="EMBL" id="HACG01052763">
    <property type="protein sequence ID" value="CEK99634.1"/>
    <property type="molecule type" value="Transcribed_RNA"/>
</dbReference>
<feature type="region of interest" description="Disordered" evidence="1">
    <location>
        <begin position="50"/>
        <end position="70"/>
    </location>
</feature>
<accession>A0A0B7C2E7</accession>
<evidence type="ECO:0000313" key="2">
    <source>
        <dbReference type="EMBL" id="CEK99634.1"/>
    </source>
</evidence>
<feature type="compositionally biased region" description="Polar residues" evidence="1">
    <location>
        <begin position="50"/>
        <end position="64"/>
    </location>
</feature>
<gene>
    <name evidence="2" type="primary">ORF221760</name>
</gene>
<organism evidence="2">
    <name type="scientific">Arion vulgaris</name>
    <dbReference type="NCBI Taxonomy" id="1028688"/>
    <lineage>
        <taxon>Eukaryota</taxon>
        <taxon>Metazoa</taxon>
        <taxon>Spiralia</taxon>
        <taxon>Lophotrochozoa</taxon>
        <taxon>Mollusca</taxon>
        <taxon>Gastropoda</taxon>
        <taxon>Heterobranchia</taxon>
        <taxon>Euthyneura</taxon>
        <taxon>Panpulmonata</taxon>
        <taxon>Eupulmonata</taxon>
        <taxon>Stylommatophora</taxon>
        <taxon>Helicina</taxon>
        <taxon>Arionoidea</taxon>
        <taxon>Arionidae</taxon>
        <taxon>Arion</taxon>
    </lineage>
</organism>
<sequence length="70" mass="7915">IHRDLRDVKQTFIKETLKKNGFSITDKRISANGGKGPPVLPSLKILNSSYHNRSNQDNQQNLSKNIRKVG</sequence>
<evidence type="ECO:0000256" key="1">
    <source>
        <dbReference type="SAM" id="MobiDB-lite"/>
    </source>
</evidence>